<keyword evidence="2" id="KW-1185">Reference proteome</keyword>
<comment type="caution">
    <text evidence="1">The sequence shown here is derived from an EMBL/GenBank/DDBJ whole genome shotgun (WGS) entry which is preliminary data.</text>
</comment>
<sequence length="94" mass="10305">MLQLGPYPLDNVEIWGLAWPVKECHMTAGEPVLVVLGSVLQIIILLENEATTKIIAYIRTHGVSQGCMYTETYPLFTESASGDTCQGEGRIPKP</sequence>
<evidence type="ECO:0000313" key="2">
    <source>
        <dbReference type="Proteomes" id="UP000499080"/>
    </source>
</evidence>
<dbReference type="EMBL" id="BGPR01001390">
    <property type="protein sequence ID" value="GBM52704.1"/>
    <property type="molecule type" value="Genomic_DNA"/>
</dbReference>
<dbReference type="Proteomes" id="UP000499080">
    <property type="component" value="Unassembled WGS sequence"/>
</dbReference>
<organism evidence="1 2">
    <name type="scientific">Araneus ventricosus</name>
    <name type="common">Orbweaver spider</name>
    <name type="synonym">Epeira ventricosa</name>
    <dbReference type="NCBI Taxonomy" id="182803"/>
    <lineage>
        <taxon>Eukaryota</taxon>
        <taxon>Metazoa</taxon>
        <taxon>Ecdysozoa</taxon>
        <taxon>Arthropoda</taxon>
        <taxon>Chelicerata</taxon>
        <taxon>Arachnida</taxon>
        <taxon>Araneae</taxon>
        <taxon>Araneomorphae</taxon>
        <taxon>Entelegynae</taxon>
        <taxon>Araneoidea</taxon>
        <taxon>Araneidae</taxon>
        <taxon>Araneus</taxon>
    </lineage>
</organism>
<evidence type="ECO:0000313" key="1">
    <source>
        <dbReference type="EMBL" id="GBM52704.1"/>
    </source>
</evidence>
<gene>
    <name evidence="1" type="ORF">AVEN_204690_1</name>
</gene>
<protein>
    <submittedName>
        <fullName evidence="1">Uncharacterized protein</fullName>
    </submittedName>
</protein>
<accession>A0A4Y2GKW4</accession>
<reference evidence="1 2" key="1">
    <citation type="journal article" date="2019" name="Sci. Rep.">
        <title>Orb-weaving spider Araneus ventricosus genome elucidates the spidroin gene catalogue.</title>
        <authorList>
            <person name="Kono N."/>
            <person name="Nakamura H."/>
            <person name="Ohtoshi R."/>
            <person name="Moran D.A.P."/>
            <person name="Shinohara A."/>
            <person name="Yoshida Y."/>
            <person name="Fujiwara M."/>
            <person name="Mori M."/>
            <person name="Tomita M."/>
            <person name="Arakawa K."/>
        </authorList>
    </citation>
    <scope>NUCLEOTIDE SEQUENCE [LARGE SCALE GENOMIC DNA]</scope>
</reference>
<proteinExistence type="predicted"/>
<name>A0A4Y2GKW4_ARAVE</name>
<dbReference type="AlphaFoldDB" id="A0A4Y2GKW4"/>